<evidence type="ECO:0000313" key="2">
    <source>
        <dbReference type="EMBL" id="CAL4805881.1"/>
    </source>
</evidence>
<name>A0A9P1GPC2_9DINO</name>
<proteinExistence type="predicted"/>
<accession>A0A9P1GPC2</accession>
<dbReference type="Proteomes" id="UP001152797">
    <property type="component" value="Unassembled WGS sequence"/>
</dbReference>
<dbReference type="EMBL" id="CAMXCT020006700">
    <property type="protein sequence ID" value="CAL1171944.1"/>
    <property type="molecule type" value="Genomic_DNA"/>
</dbReference>
<dbReference type="EMBL" id="CAMXCT010006700">
    <property type="protein sequence ID" value="CAI4018569.1"/>
    <property type="molecule type" value="Genomic_DNA"/>
</dbReference>
<evidence type="ECO:0000313" key="1">
    <source>
        <dbReference type="EMBL" id="CAI4018569.1"/>
    </source>
</evidence>
<protein>
    <submittedName>
        <fullName evidence="1">Uncharacterized protein</fullName>
    </submittedName>
</protein>
<dbReference type="AlphaFoldDB" id="A0A9P1GPC2"/>
<gene>
    <name evidence="1" type="ORF">C1SCF055_LOCUS43121</name>
</gene>
<sequence>MTILFAAANPHAPAFLEAALIREFGSAMALASCTSQIRTARAVTEEIGEGRARQSGILSWSQIPLDHSERGVHQVISKQGSALDVPVSDMTVQGQTVPWISPKDWFQFILRQGVWHHLAGVRADEMHLAGPLWKTFWSNYQKLYPHFELFSKPGVDYSRTVACYLHGDEGRTLKKSGLMVTSIQSALGYGLSPKRQKLSADGLPTPLVNYAGHTFCSRLVSFVIPKSLYESNNAVFHDAMEVLAKELRELYDHGVVNPYTGERFWVAIIGLKGDLPYLAKAGGLNRTFNTATKRTAKDPAKRKKPSGICHLCLAGTDGFPAEEIATRSPAWIRTQNVKLPWDKTPVLLKHLPHDTNDLASFFQIDLWHTVHLGFGRSYIASTVQLALECVPCSNLEEKWKWLTCHYHTWCRREKKQRHVSKISPTLVSYNDRAGAMGAWHKGALTTNFFKWIPSLIDTLAPDAAGRLVLAKRGVEKLNQMFTMLYGSTSFLTREESFYVADCGLVFLDSYARLARSAYDAGMQLLYPLYPKLHYMHHLLLEIEWSAREHNMAFNVMTCGCQQDEDLVGRVSRLSRRVSIRTVMTRTLSRYLAAALIEWREAGLLR</sequence>
<comment type="caution">
    <text evidence="1">The sequence shown here is derived from an EMBL/GenBank/DDBJ whole genome shotgun (WGS) entry which is preliminary data.</text>
</comment>
<dbReference type="EMBL" id="CAMXCT030006700">
    <property type="protein sequence ID" value="CAL4805881.1"/>
    <property type="molecule type" value="Genomic_DNA"/>
</dbReference>
<evidence type="ECO:0000313" key="3">
    <source>
        <dbReference type="Proteomes" id="UP001152797"/>
    </source>
</evidence>
<organism evidence="1">
    <name type="scientific">Cladocopium goreaui</name>
    <dbReference type="NCBI Taxonomy" id="2562237"/>
    <lineage>
        <taxon>Eukaryota</taxon>
        <taxon>Sar</taxon>
        <taxon>Alveolata</taxon>
        <taxon>Dinophyceae</taxon>
        <taxon>Suessiales</taxon>
        <taxon>Symbiodiniaceae</taxon>
        <taxon>Cladocopium</taxon>
    </lineage>
</organism>
<dbReference type="OrthoDB" id="431620at2759"/>
<reference evidence="1" key="1">
    <citation type="submission" date="2022-10" db="EMBL/GenBank/DDBJ databases">
        <authorList>
            <person name="Chen Y."/>
            <person name="Dougan E. K."/>
            <person name="Chan C."/>
            <person name="Rhodes N."/>
            <person name="Thang M."/>
        </authorList>
    </citation>
    <scope>NUCLEOTIDE SEQUENCE</scope>
</reference>
<keyword evidence="3" id="KW-1185">Reference proteome</keyword>
<reference evidence="2 3" key="2">
    <citation type="submission" date="2024-05" db="EMBL/GenBank/DDBJ databases">
        <authorList>
            <person name="Chen Y."/>
            <person name="Shah S."/>
            <person name="Dougan E. K."/>
            <person name="Thang M."/>
            <person name="Chan C."/>
        </authorList>
    </citation>
    <scope>NUCLEOTIDE SEQUENCE [LARGE SCALE GENOMIC DNA]</scope>
</reference>